<reference evidence="6 7" key="1">
    <citation type="journal article" date="2021" name="Comput. Struct. Biotechnol. J.">
        <title>De novo genome assembly of the potent medicinal plant Rehmannia glutinosa using nanopore technology.</title>
        <authorList>
            <person name="Ma L."/>
            <person name="Dong C."/>
            <person name="Song C."/>
            <person name="Wang X."/>
            <person name="Zheng X."/>
            <person name="Niu Y."/>
            <person name="Chen S."/>
            <person name="Feng W."/>
        </authorList>
    </citation>
    <scope>NUCLEOTIDE SEQUENCE [LARGE SCALE GENOMIC DNA]</scope>
    <source>
        <strain evidence="6">DH-2019</strain>
    </source>
</reference>
<dbReference type="Pfam" id="PF12315">
    <property type="entry name" value="DA1-like"/>
    <property type="match status" value="2"/>
</dbReference>
<dbReference type="CDD" id="cd09396">
    <property type="entry name" value="LIM_DA1"/>
    <property type="match status" value="1"/>
</dbReference>
<gene>
    <name evidence="6" type="ORF">DH2020_007671</name>
</gene>
<evidence type="ECO:0000259" key="5">
    <source>
        <dbReference type="PROSITE" id="PS50023"/>
    </source>
</evidence>
<feature type="domain" description="LIM zinc-binding" evidence="5">
    <location>
        <begin position="160"/>
        <end position="220"/>
    </location>
</feature>
<dbReference type="EMBL" id="JABTTQ020003506">
    <property type="protein sequence ID" value="KAK6115402.1"/>
    <property type="molecule type" value="Genomic_DNA"/>
</dbReference>
<dbReference type="Pfam" id="PF00412">
    <property type="entry name" value="LIM"/>
    <property type="match status" value="1"/>
</dbReference>
<comment type="caution">
    <text evidence="6">The sequence shown here is derived from an EMBL/GenBank/DDBJ whole genome shotgun (WGS) entry which is preliminary data.</text>
</comment>
<evidence type="ECO:0000256" key="4">
    <source>
        <dbReference type="SAM" id="MobiDB-lite"/>
    </source>
</evidence>
<dbReference type="SUPFAM" id="SSF57716">
    <property type="entry name" value="Glucocorticoid receptor-like (DNA-binding domain)"/>
    <property type="match status" value="2"/>
</dbReference>
<dbReference type="SMART" id="SM00132">
    <property type="entry name" value="LIM"/>
    <property type="match status" value="1"/>
</dbReference>
<keyword evidence="1 3" id="KW-0479">Metal-binding</keyword>
<dbReference type="InterPro" id="IPR045218">
    <property type="entry name" value="DA1-like"/>
</dbReference>
<evidence type="ECO:0000313" key="7">
    <source>
        <dbReference type="Proteomes" id="UP001318860"/>
    </source>
</evidence>
<dbReference type="PROSITE" id="PS00478">
    <property type="entry name" value="LIM_DOMAIN_1"/>
    <property type="match status" value="1"/>
</dbReference>
<dbReference type="InterPro" id="IPR022087">
    <property type="entry name" value="DA1-like_dom"/>
</dbReference>
<protein>
    <recommendedName>
        <fullName evidence="5">LIM zinc-binding domain-containing protein</fullName>
    </recommendedName>
</protein>
<dbReference type="PROSITE" id="PS50023">
    <property type="entry name" value="LIM_DOMAIN_2"/>
    <property type="match status" value="1"/>
</dbReference>
<keyword evidence="7" id="KW-1185">Reference proteome</keyword>
<dbReference type="Gene3D" id="2.10.110.10">
    <property type="entry name" value="Cysteine Rich Protein"/>
    <property type="match status" value="1"/>
</dbReference>
<dbReference type="InterPro" id="IPR001781">
    <property type="entry name" value="Znf_LIM"/>
</dbReference>
<dbReference type="PANTHER" id="PTHR24209">
    <property type="entry name" value="PROTEIN DA1-RELATED 2"/>
    <property type="match status" value="1"/>
</dbReference>
<name>A0ABR0TYW4_REHGL</name>
<evidence type="ECO:0000256" key="3">
    <source>
        <dbReference type="PROSITE-ProRule" id="PRU00125"/>
    </source>
</evidence>
<proteinExistence type="predicted"/>
<organism evidence="6 7">
    <name type="scientific">Rehmannia glutinosa</name>
    <name type="common">Chinese foxglove</name>
    <dbReference type="NCBI Taxonomy" id="99300"/>
    <lineage>
        <taxon>Eukaryota</taxon>
        <taxon>Viridiplantae</taxon>
        <taxon>Streptophyta</taxon>
        <taxon>Embryophyta</taxon>
        <taxon>Tracheophyta</taxon>
        <taxon>Spermatophyta</taxon>
        <taxon>Magnoliopsida</taxon>
        <taxon>eudicotyledons</taxon>
        <taxon>Gunneridae</taxon>
        <taxon>Pentapetalae</taxon>
        <taxon>asterids</taxon>
        <taxon>lamiids</taxon>
        <taxon>Lamiales</taxon>
        <taxon>Orobanchaceae</taxon>
        <taxon>Rehmannieae</taxon>
        <taxon>Rehmannia</taxon>
    </lineage>
</organism>
<keyword evidence="3" id="KW-0440">LIM domain</keyword>
<evidence type="ECO:0000256" key="2">
    <source>
        <dbReference type="ARBA" id="ARBA00022833"/>
    </source>
</evidence>
<evidence type="ECO:0000313" key="6">
    <source>
        <dbReference type="EMBL" id="KAK6115402.1"/>
    </source>
</evidence>
<sequence length="520" mass="59021">MGALQRHAGHAAARGGRHTQQIDPLEREGRLPIPIEVPEVRDTRRALAYVDLCTSTKRAYRRVVYLSESIHPLLRLMIAGRYGFIDYAPTTFHLMGWLSKIFKGSNHKVSEGRCDWSYEADTVENHPSASWDSWSEIEDIDRAIALSLLRRRPERKQCDWICAGCNTEIGHGRFLSCMSAVWHPECFRCHGCSQPISDYEFSMSGSYPYHKACYKESYHPKCDICNHFVDKLQSIAIGLTRSLKGSRGADDKKMVMVVVSEVLKERSVRNTVQVTSMMELLDAVVVSEWSLDLLLLQSLDARFAALNDGRKLCLECLDSAIMDTDECQPLFLDIQEFYEGLNMKVTQQVPLLLVERQALNEAMDGERHGHHHMPETRGLCLSEEQTVSSILRRPRTGGNRVMGMRTEPYKLTRHCFRTLRQDVEEGICQVLASMWLESQILYMSDSNNASTSSSSSAFTSSRQGARSPFEKKLSVFFKHQIATDTSVVYGNGFRAGNQAVLKFGLQRTLDHIRETGNFPY</sequence>
<dbReference type="PANTHER" id="PTHR24209:SF25">
    <property type="entry name" value="PROTEIN DA1-RELATED 1"/>
    <property type="match status" value="1"/>
</dbReference>
<evidence type="ECO:0000256" key="1">
    <source>
        <dbReference type="ARBA" id="ARBA00022723"/>
    </source>
</evidence>
<dbReference type="Proteomes" id="UP001318860">
    <property type="component" value="Unassembled WGS sequence"/>
</dbReference>
<feature type="region of interest" description="Disordered" evidence="4">
    <location>
        <begin position="1"/>
        <end position="23"/>
    </location>
</feature>
<accession>A0ABR0TYW4</accession>
<keyword evidence="2 3" id="KW-0862">Zinc</keyword>